<comment type="function">
    <text evidence="9">Essential subunit of the Sec protein translocation channel SecYEG. Clamps together the 2 halves of SecY. May contact the channel plug during translocation.</text>
</comment>
<evidence type="ECO:0000256" key="5">
    <source>
        <dbReference type="ARBA" id="ARBA00022927"/>
    </source>
</evidence>
<keyword evidence="3 9" id="KW-1003">Cell membrane</keyword>
<keyword evidence="6 9" id="KW-1133">Transmembrane helix</keyword>
<keyword evidence="13" id="KW-1185">Reference proteome</keyword>
<dbReference type="PROSITE" id="PS01067">
    <property type="entry name" value="SECE_SEC61G"/>
    <property type="match status" value="1"/>
</dbReference>
<reference evidence="11" key="1">
    <citation type="submission" date="2022-09" db="EMBL/GenBank/DDBJ databases">
        <title>Culturomic study of gut microbiota in children with autism spectrum disorder.</title>
        <authorList>
            <person name="Efimov B.A."/>
            <person name="Chaplin A.V."/>
            <person name="Sokolova S.R."/>
            <person name="Pikina A.P."/>
            <person name="Korzhanova M."/>
            <person name="Belova V."/>
            <person name="Korostin D."/>
        </authorList>
    </citation>
    <scope>NUCLEOTIDE SEQUENCE</scope>
    <source>
        <strain evidence="11">ASD5510</strain>
    </source>
</reference>
<keyword evidence="7 9" id="KW-0811">Translocation</keyword>
<dbReference type="PANTHER" id="PTHR33910:SF1">
    <property type="entry name" value="PROTEIN TRANSLOCASE SUBUNIT SECE"/>
    <property type="match status" value="1"/>
</dbReference>
<dbReference type="GO" id="GO:0009306">
    <property type="term" value="P:protein secretion"/>
    <property type="evidence" value="ECO:0007669"/>
    <property type="project" value="UniProtKB-UniRule"/>
</dbReference>
<keyword evidence="8 9" id="KW-0472">Membrane</keyword>
<sequence>MAKKDKDVKRKVPVAPPKKKRGSLKDYFKGVKLEMKKVVWPTKKELGSYTVVVLVACAVFAVAFWAIDTGFLAALKGLLGITM</sequence>
<dbReference type="Gene3D" id="1.20.5.1030">
    <property type="entry name" value="Preprotein translocase secy subunit"/>
    <property type="match status" value="1"/>
</dbReference>
<keyword evidence="5 9" id="KW-0653">Protein transport</keyword>
<dbReference type="PANTHER" id="PTHR33910">
    <property type="entry name" value="PROTEIN TRANSLOCASE SUBUNIT SECE"/>
    <property type="match status" value="1"/>
</dbReference>
<evidence type="ECO:0000256" key="6">
    <source>
        <dbReference type="ARBA" id="ARBA00022989"/>
    </source>
</evidence>
<dbReference type="HAMAP" id="MF_00422">
    <property type="entry name" value="SecE"/>
    <property type="match status" value="1"/>
</dbReference>
<evidence type="ECO:0000313" key="11">
    <source>
        <dbReference type="EMBL" id="MCU7376772.1"/>
    </source>
</evidence>
<dbReference type="Proteomes" id="UP001065549">
    <property type="component" value="Unassembled WGS sequence"/>
</dbReference>
<dbReference type="InterPro" id="IPR005807">
    <property type="entry name" value="SecE_bac"/>
</dbReference>
<dbReference type="RefSeq" id="WP_148396122.1">
    <property type="nucleotide sequence ID" value="NZ_JAJAGH010000005.1"/>
</dbReference>
<accession>A0A9J6QMZ8</accession>
<dbReference type="GO" id="GO:0005886">
    <property type="term" value="C:plasma membrane"/>
    <property type="evidence" value="ECO:0007669"/>
    <property type="project" value="UniProtKB-SubCell"/>
</dbReference>
<feature type="compositionally biased region" description="Basic residues" evidence="10">
    <location>
        <begin position="11"/>
        <end position="21"/>
    </location>
</feature>
<dbReference type="EMBL" id="JAOSHN010000001">
    <property type="protein sequence ID" value="MCU7376772.1"/>
    <property type="molecule type" value="Genomic_DNA"/>
</dbReference>
<evidence type="ECO:0000256" key="8">
    <source>
        <dbReference type="ARBA" id="ARBA00023136"/>
    </source>
</evidence>
<dbReference type="GO" id="GO:0065002">
    <property type="term" value="P:intracellular protein transmembrane transport"/>
    <property type="evidence" value="ECO:0007669"/>
    <property type="project" value="UniProtKB-UniRule"/>
</dbReference>
<proteinExistence type="inferred from homology"/>
<dbReference type="GO" id="GO:0043952">
    <property type="term" value="P:protein transport by the Sec complex"/>
    <property type="evidence" value="ECO:0007669"/>
    <property type="project" value="UniProtKB-UniRule"/>
</dbReference>
<evidence type="ECO:0000256" key="2">
    <source>
        <dbReference type="ARBA" id="ARBA00022448"/>
    </source>
</evidence>
<evidence type="ECO:0000256" key="4">
    <source>
        <dbReference type="ARBA" id="ARBA00022692"/>
    </source>
</evidence>
<name>A0A9J6QMZ8_9FIRM</name>
<dbReference type="EMBL" id="JAOSHN010000005">
    <property type="protein sequence ID" value="MCU7379321.1"/>
    <property type="molecule type" value="Genomic_DNA"/>
</dbReference>
<evidence type="ECO:0000313" key="13">
    <source>
        <dbReference type="Proteomes" id="UP001065549"/>
    </source>
</evidence>
<feature type="compositionally biased region" description="Basic and acidic residues" evidence="10">
    <location>
        <begin position="1"/>
        <end position="10"/>
    </location>
</feature>
<feature type="region of interest" description="Disordered" evidence="10">
    <location>
        <begin position="1"/>
        <end position="21"/>
    </location>
</feature>
<dbReference type="GO" id="GO:0006605">
    <property type="term" value="P:protein targeting"/>
    <property type="evidence" value="ECO:0007669"/>
    <property type="project" value="UniProtKB-UniRule"/>
</dbReference>
<evidence type="ECO:0000256" key="7">
    <source>
        <dbReference type="ARBA" id="ARBA00023010"/>
    </source>
</evidence>
<dbReference type="NCBIfam" id="TIGR00964">
    <property type="entry name" value="secE_bact"/>
    <property type="match status" value="1"/>
</dbReference>
<dbReference type="InterPro" id="IPR001901">
    <property type="entry name" value="Translocase_SecE/Sec61-g"/>
</dbReference>
<keyword evidence="4 9" id="KW-0812">Transmembrane</keyword>
<feature type="transmembrane region" description="Helical" evidence="9">
    <location>
        <begin position="46"/>
        <end position="67"/>
    </location>
</feature>
<gene>
    <name evidence="9 11" type="primary">secE</name>
    <name evidence="11" type="ORF">OBO34_00195</name>
    <name evidence="12" type="ORF">OBO34_13290</name>
</gene>
<comment type="subcellular location">
    <subcellularLocation>
        <location evidence="9">Cell membrane</location>
        <topology evidence="9">Single-pass membrane protein</topology>
    </subcellularLocation>
    <subcellularLocation>
        <location evidence="1">Membrane</location>
    </subcellularLocation>
</comment>
<comment type="subunit">
    <text evidence="9">Component of the Sec protein translocase complex. Heterotrimer consisting of SecY, SecE and SecG subunits. The heterotrimers can form oligomers, although 1 heterotrimer is thought to be able to translocate proteins. Interacts with the ribosome. Interacts with SecDF, and other proteins may be involved. Interacts with SecA.</text>
</comment>
<dbReference type="InterPro" id="IPR038379">
    <property type="entry name" value="SecE_sf"/>
</dbReference>
<comment type="caution">
    <text evidence="11">The sequence shown here is derived from an EMBL/GenBank/DDBJ whole genome shotgun (WGS) entry which is preliminary data.</text>
</comment>
<evidence type="ECO:0000256" key="1">
    <source>
        <dbReference type="ARBA" id="ARBA00004370"/>
    </source>
</evidence>
<dbReference type="GO" id="GO:0008320">
    <property type="term" value="F:protein transmembrane transporter activity"/>
    <property type="evidence" value="ECO:0007669"/>
    <property type="project" value="UniProtKB-UniRule"/>
</dbReference>
<keyword evidence="2 9" id="KW-0813">Transport</keyword>
<evidence type="ECO:0000313" key="12">
    <source>
        <dbReference type="EMBL" id="MCU7379321.1"/>
    </source>
</evidence>
<comment type="similarity">
    <text evidence="9">Belongs to the SecE/SEC61-gamma family.</text>
</comment>
<evidence type="ECO:0000256" key="9">
    <source>
        <dbReference type="HAMAP-Rule" id="MF_00422"/>
    </source>
</evidence>
<evidence type="ECO:0000256" key="10">
    <source>
        <dbReference type="SAM" id="MobiDB-lite"/>
    </source>
</evidence>
<evidence type="ECO:0000256" key="3">
    <source>
        <dbReference type="ARBA" id="ARBA00022475"/>
    </source>
</evidence>
<dbReference type="AlphaFoldDB" id="A0A9J6QMZ8"/>
<protein>
    <recommendedName>
        <fullName evidence="9">Protein translocase subunit SecE</fullName>
    </recommendedName>
</protein>
<dbReference type="Pfam" id="PF00584">
    <property type="entry name" value="SecE"/>
    <property type="match status" value="1"/>
</dbReference>
<organism evidence="11 13">
    <name type="scientific">Hominibacterium faecale</name>
    <dbReference type="NCBI Taxonomy" id="2839743"/>
    <lineage>
        <taxon>Bacteria</taxon>
        <taxon>Bacillati</taxon>
        <taxon>Bacillota</taxon>
        <taxon>Clostridia</taxon>
        <taxon>Peptostreptococcales</taxon>
        <taxon>Anaerovoracaceae</taxon>
        <taxon>Hominibacterium</taxon>
    </lineage>
</organism>